<accession>A0ACB7ISW9</accession>
<gene>
    <name evidence="1" type="ORF">CCMSSC00406_0002469</name>
</gene>
<protein>
    <submittedName>
        <fullName evidence="1">Uncharacterized protein</fullName>
    </submittedName>
</protein>
<dbReference type="Proteomes" id="UP000824881">
    <property type="component" value="Unassembled WGS sequence"/>
</dbReference>
<evidence type="ECO:0000313" key="1">
    <source>
        <dbReference type="EMBL" id="KAG9220931.1"/>
    </source>
</evidence>
<keyword evidence="2" id="KW-1185">Reference proteome</keyword>
<proteinExistence type="predicted"/>
<evidence type="ECO:0000313" key="2">
    <source>
        <dbReference type="Proteomes" id="UP000824881"/>
    </source>
</evidence>
<organism evidence="1 2">
    <name type="scientific">Pleurotus cornucopiae</name>
    <name type="common">Cornucopia mushroom</name>
    <dbReference type="NCBI Taxonomy" id="5321"/>
    <lineage>
        <taxon>Eukaryota</taxon>
        <taxon>Fungi</taxon>
        <taxon>Dikarya</taxon>
        <taxon>Basidiomycota</taxon>
        <taxon>Agaricomycotina</taxon>
        <taxon>Agaricomycetes</taxon>
        <taxon>Agaricomycetidae</taxon>
        <taxon>Agaricales</taxon>
        <taxon>Pleurotineae</taxon>
        <taxon>Pleurotaceae</taxon>
        <taxon>Pleurotus</taxon>
    </lineage>
</organism>
<sequence>MADLQAQLKKMDGEMKREYADLFPDDIPAVHHLPDQVFHRFRLKDADKVVSKREYSCPRKLRDVFKILLDQHLAAGHIRPSDSEYASPAFLVPKADPTALPRWVNDYRALNENTIADRFPLPRIDEILADCGRGRFWGKLDMTNAFFQTKVHPDDIKYTAVRTPFGLYEWVVMPQGCRNAPSTHQCCMVAALHHLIGKICHVYLDNIIVWSMTLAEHIKNVRLVLDALRAASLYCSLKKTSLFCTEIDFLGHHISRDGIQADTSKAIKIAQWPTPRTATDVRQFLGLVRYLSAFLPGLASLTAMLTPLTNKANGKDPVAWSPAHQKAFDDIKALVVSRECLTVIDHDNPGDNKIFVTTDASDLGTGAVLSFGPDWKSARPVAFDSKQLNDAEKNYPTHDKEMLAIVRALHKWRTDLLGASFEVYTDHRTLEFFNRQRDLSKKQLRWSEFLADYDYVIKYVHGEDNSVADALSREFSESTPAPMSCAALLATTAPMAVAPTVAPVLALGPDEALLRLIKDGYSQDAWCVKLLAKGIGLAGVSQRSGLLYVGERLVVPRVAKVRELLFQSAHDCLGHFGGDKSYLALRGSFYWPNMKKDLEEAYIPGCVSCQRNKSSTSKPAGPLHSLPVPDSRFSCVALDFVGPLPEDEGFDYLLTITDRLGADICLIPCHKDISAERCAALFFKHWYCENGLPLEIISDRDKLFVSKFWTSLHHLTGIKVKLSSAFHPQTDGSSERTNKTVIQVLRYYVDREQKGWVDALPLVCFTIMSTVNASTGYTPFQLRLGVSPRVLPPLLPAERGDDTNTRDIVARLEGITASAQDSLLASKIMQSIVVVNVRVD</sequence>
<name>A0ACB7ISW9_PLECO</name>
<comment type="caution">
    <text evidence="1">The sequence shown here is derived from an EMBL/GenBank/DDBJ whole genome shotgun (WGS) entry which is preliminary data.</text>
</comment>
<reference evidence="1 2" key="1">
    <citation type="journal article" date="2021" name="Appl. Environ. Microbiol.">
        <title>Genetic linkage and physical mapping for an oyster mushroom Pleurotus cornucopiae and QTL analysis for the trait cap color.</title>
        <authorList>
            <person name="Zhang Y."/>
            <person name="Gao W."/>
            <person name="Sonnenberg A."/>
            <person name="Chen Q."/>
            <person name="Zhang J."/>
            <person name="Huang C."/>
        </authorList>
    </citation>
    <scope>NUCLEOTIDE SEQUENCE [LARGE SCALE GENOMIC DNA]</scope>
    <source>
        <strain evidence="1">CCMSSC00406</strain>
    </source>
</reference>
<dbReference type="EMBL" id="WQMT02000007">
    <property type="protein sequence ID" value="KAG9220931.1"/>
    <property type="molecule type" value="Genomic_DNA"/>
</dbReference>